<dbReference type="AlphaFoldDB" id="A0A2U8HLI4"/>
<evidence type="ECO:0000256" key="8">
    <source>
        <dbReference type="ARBA" id="ARBA00023133"/>
    </source>
</evidence>
<keyword evidence="17" id="KW-0614">Plasmid</keyword>
<dbReference type="GO" id="GO:0006782">
    <property type="term" value="P:protoporphyrinogen IX biosynthetic process"/>
    <property type="evidence" value="ECO:0007669"/>
    <property type="project" value="UniProtKB-UniRule"/>
</dbReference>
<dbReference type="EMBL" id="CP022191">
    <property type="protein sequence ID" value="AWI85966.1"/>
    <property type="molecule type" value="Genomic_DNA"/>
</dbReference>
<gene>
    <name evidence="17" type="primary">hemA</name>
    <name evidence="17" type="ORF">CEW88_19560</name>
</gene>
<evidence type="ECO:0000256" key="7">
    <source>
        <dbReference type="ARBA" id="ARBA00022898"/>
    </source>
</evidence>
<dbReference type="InterPro" id="IPR010961">
    <property type="entry name" value="4pyrrol_synth_NH2levulA_synth"/>
</dbReference>
<sequence>MTDATPFTKLLEELKLDGRYRTFAQLERIAGAFPMARWHGSGGESRTVTVWCSNDYLGMGQHPDVLSAMHEALDLSGAGSGGTRNISGTGRQHVALETELADLHGKEAALLFTSGWISNLAALGTLGSVLPGCVILSDAQNHNSMIEGIRRSGAEKRIFRHNDIAHLEELLAATDADRPKLIAFESVYSMDGDVAPIREICDLAEKYGALTYLDEVHAVGLYGPQGGGIAEREGIAHRLTLIEGTLAKGFGVIGGYVTGPEALIDVIRSVANSFIFTTSLCPHIAAGALASIRHVRTREDLRQKQAQIADTLKLELRQAGFPVIETSTHIVPLVVGEAHLCKAISDRLLEDHSIYAQPINYPTVAVGQERLRLTPTPFHTEHHIRELVDALIQVSAELNWSRAGEAVAPRRVA</sequence>
<accession>A0A2U8HLI4</accession>
<evidence type="ECO:0000256" key="5">
    <source>
        <dbReference type="ARBA" id="ARBA00013257"/>
    </source>
</evidence>
<feature type="domain" description="Aminotransferase class I/classII large" evidence="16">
    <location>
        <begin position="47"/>
        <end position="391"/>
    </location>
</feature>
<evidence type="ECO:0000256" key="3">
    <source>
        <dbReference type="ARBA" id="ARBA00008392"/>
    </source>
</evidence>
<reference evidence="17 18" key="1">
    <citation type="submission" date="2017-06" db="EMBL/GenBank/DDBJ databases">
        <title>Yangia sp. YSBP01 complete genome sequence.</title>
        <authorList>
            <person name="Woo J.-H."/>
            <person name="Kim H.-S."/>
        </authorList>
    </citation>
    <scope>NUCLEOTIDE SEQUENCE [LARGE SCALE GENOMIC DNA]</scope>
    <source>
        <strain evidence="17 18">YSBP01</strain>
        <plasmid evidence="17 18">unnamed1</plasmid>
    </source>
</reference>
<dbReference type="PANTHER" id="PTHR13693">
    <property type="entry name" value="CLASS II AMINOTRANSFERASE/8-AMINO-7-OXONONANOATE SYNTHASE"/>
    <property type="match status" value="1"/>
</dbReference>
<comment type="subunit">
    <text evidence="4">Homodimer.</text>
</comment>
<comment type="cofactor">
    <cofactor evidence="1 14">
        <name>pyridoxal 5'-phosphate</name>
        <dbReference type="ChEBI" id="CHEBI:597326"/>
    </cofactor>
</comment>
<evidence type="ECO:0000256" key="4">
    <source>
        <dbReference type="ARBA" id="ARBA00011738"/>
    </source>
</evidence>
<comment type="pathway">
    <text evidence="2 15">Porphyrin-containing compound metabolism; protoporphyrin-IX biosynthesis; 5-aminolevulinate from glycine: step 1/1.</text>
</comment>
<keyword evidence="7 14" id="KW-0663">Pyridoxal phosphate</keyword>
<evidence type="ECO:0000256" key="11">
    <source>
        <dbReference type="ARBA" id="ARBA00031945"/>
    </source>
</evidence>
<dbReference type="InterPro" id="IPR015424">
    <property type="entry name" value="PyrdxlP-dep_Trfase"/>
</dbReference>
<dbReference type="SUPFAM" id="SSF53383">
    <property type="entry name" value="PLP-dependent transferases"/>
    <property type="match status" value="1"/>
</dbReference>
<protein>
    <recommendedName>
        <fullName evidence="5 15">5-aminolevulinate synthase</fullName>
        <ecNumber evidence="5 15">2.3.1.37</ecNumber>
    </recommendedName>
    <alternativeName>
        <fullName evidence="10 15">5-aminolevulinic acid synthase</fullName>
    </alternativeName>
    <alternativeName>
        <fullName evidence="11 15">Delta-ALA synthase</fullName>
    </alternativeName>
    <alternativeName>
        <fullName evidence="12 15">Delta-aminolevulinate synthase</fullName>
    </alternativeName>
</protein>
<dbReference type="Gene3D" id="3.90.1150.10">
    <property type="entry name" value="Aspartate Aminotransferase, domain 1"/>
    <property type="match status" value="1"/>
</dbReference>
<keyword evidence="8 15" id="KW-0350">Heme biosynthesis</keyword>
<keyword evidence="9 15" id="KW-0012">Acyltransferase</keyword>
<geneLocation type="plasmid" evidence="17 18">
    <name>unnamed1</name>
</geneLocation>
<dbReference type="PROSITE" id="PS00599">
    <property type="entry name" value="AA_TRANSFER_CLASS_2"/>
    <property type="match status" value="1"/>
</dbReference>
<evidence type="ECO:0000256" key="1">
    <source>
        <dbReference type="ARBA" id="ARBA00001933"/>
    </source>
</evidence>
<evidence type="ECO:0000256" key="10">
    <source>
        <dbReference type="ARBA" id="ARBA00031691"/>
    </source>
</evidence>
<evidence type="ECO:0000256" key="13">
    <source>
        <dbReference type="ARBA" id="ARBA00047654"/>
    </source>
</evidence>
<proteinExistence type="inferred from homology"/>
<dbReference type="InterPro" id="IPR004839">
    <property type="entry name" value="Aminotransferase_I/II_large"/>
</dbReference>
<evidence type="ECO:0000313" key="18">
    <source>
        <dbReference type="Proteomes" id="UP000244915"/>
    </source>
</evidence>
<dbReference type="InterPro" id="IPR015422">
    <property type="entry name" value="PyrdxlP-dep_Trfase_small"/>
</dbReference>
<dbReference type="NCBIfam" id="TIGR01821">
    <property type="entry name" value="5aminolev_synth"/>
    <property type="match status" value="1"/>
</dbReference>
<organism evidence="17 18">
    <name type="scientific">Alloyangia pacifica</name>
    <dbReference type="NCBI Taxonomy" id="311180"/>
    <lineage>
        <taxon>Bacteria</taxon>
        <taxon>Pseudomonadati</taxon>
        <taxon>Pseudomonadota</taxon>
        <taxon>Alphaproteobacteria</taxon>
        <taxon>Rhodobacterales</taxon>
        <taxon>Roseobacteraceae</taxon>
        <taxon>Alloyangia</taxon>
    </lineage>
</organism>
<dbReference type="OrthoDB" id="9807157at2"/>
<evidence type="ECO:0000313" key="17">
    <source>
        <dbReference type="EMBL" id="AWI85966.1"/>
    </source>
</evidence>
<dbReference type="InterPro" id="IPR001917">
    <property type="entry name" value="Aminotrans_II_pyridoxalP_BS"/>
</dbReference>
<evidence type="ECO:0000256" key="2">
    <source>
        <dbReference type="ARBA" id="ARBA00005029"/>
    </source>
</evidence>
<dbReference type="EC" id="2.3.1.37" evidence="5 15"/>
<dbReference type="KEGG" id="ypac:CEW88_19560"/>
<evidence type="ECO:0000256" key="14">
    <source>
        <dbReference type="RuleBase" id="RU003693"/>
    </source>
</evidence>
<comment type="similarity">
    <text evidence="3 14">Belongs to the class-II pyridoxal-phosphate-dependent aminotransferase family.</text>
</comment>
<dbReference type="FunFam" id="3.40.640.10:FF:000006">
    <property type="entry name" value="5-aminolevulinate synthase, mitochondrial"/>
    <property type="match status" value="1"/>
</dbReference>
<keyword evidence="6 15" id="KW-0808">Transferase</keyword>
<evidence type="ECO:0000259" key="16">
    <source>
        <dbReference type="Pfam" id="PF00155"/>
    </source>
</evidence>
<dbReference type="CDD" id="cd06454">
    <property type="entry name" value="KBL_like"/>
    <property type="match status" value="1"/>
</dbReference>
<evidence type="ECO:0000256" key="12">
    <source>
        <dbReference type="ARBA" id="ARBA00032773"/>
    </source>
</evidence>
<dbReference type="InterPro" id="IPR015421">
    <property type="entry name" value="PyrdxlP-dep_Trfase_major"/>
</dbReference>
<name>A0A2U8HLI4_9RHOB</name>
<dbReference type="RefSeq" id="WP_108970070.1">
    <property type="nucleotide sequence ID" value="NZ_CP022191.1"/>
</dbReference>
<dbReference type="GO" id="GO:0030170">
    <property type="term" value="F:pyridoxal phosphate binding"/>
    <property type="evidence" value="ECO:0007669"/>
    <property type="project" value="UniProtKB-UniRule"/>
</dbReference>
<dbReference type="InterPro" id="IPR050087">
    <property type="entry name" value="AON_synthase_class-II"/>
</dbReference>
<dbReference type="PANTHER" id="PTHR13693:SF102">
    <property type="entry name" value="2-AMINO-3-KETOBUTYRATE COENZYME A LIGASE, MITOCHONDRIAL"/>
    <property type="match status" value="1"/>
</dbReference>
<dbReference type="Pfam" id="PF00155">
    <property type="entry name" value="Aminotran_1_2"/>
    <property type="match status" value="1"/>
</dbReference>
<dbReference type="Gene3D" id="3.40.640.10">
    <property type="entry name" value="Type I PLP-dependent aspartate aminotransferase-like (Major domain)"/>
    <property type="match status" value="1"/>
</dbReference>
<dbReference type="Proteomes" id="UP000244915">
    <property type="component" value="Plasmid unnamed1"/>
</dbReference>
<comment type="catalytic activity">
    <reaction evidence="13 15">
        <text>succinyl-CoA + glycine + H(+) = 5-aminolevulinate + CO2 + CoA</text>
        <dbReference type="Rhea" id="RHEA:12921"/>
        <dbReference type="ChEBI" id="CHEBI:15378"/>
        <dbReference type="ChEBI" id="CHEBI:16526"/>
        <dbReference type="ChEBI" id="CHEBI:57287"/>
        <dbReference type="ChEBI" id="CHEBI:57292"/>
        <dbReference type="ChEBI" id="CHEBI:57305"/>
        <dbReference type="ChEBI" id="CHEBI:356416"/>
        <dbReference type="EC" id="2.3.1.37"/>
    </reaction>
</comment>
<evidence type="ECO:0000256" key="9">
    <source>
        <dbReference type="ARBA" id="ARBA00023315"/>
    </source>
</evidence>
<evidence type="ECO:0000256" key="15">
    <source>
        <dbReference type="RuleBase" id="RU910713"/>
    </source>
</evidence>
<dbReference type="GO" id="GO:0003870">
    <property type="term" value="F:5-aminolevulinate synthase activity"/>
    <property type="evidence" value="ECO:0007669"/>
    <property type="project" value="UniProtKB-EC"/>
</dbReference>
<evidence type="ECO:0000256" key="6">
    <source>
        <dbReference type="ARBA" id="ARBA00022679"/>
    </source>
</evidence>
<dbReference type="UniPathway" id="UPA00251">
    <property type="reaction ID" value="UER00375"/>
</dbReference>